<dbReference type="PANTHER" id="PTHR18895:SF74">
    <property type="entry name" value="MTRF1L RELEASE FACTOR GLUTAMINE METHYLTRANSFERASE"/>
    <property type="match status" value="1"/>
</dbReference>
<dbReference type="RefSeq" id="WP_125713583.1">
    <property type="nucleotide sequence ID" value="NZ_JBHTOP010000006.1"/>
</dbReference>
<dbReference type="InterPro" id="IPR040758">
    <property type="entry name" value="PrmC_N"/>
</dbReference>
<evidence type="ECO:0000256" key="1">
    <source>
        <dbReference type="ARBA" id="ARBA00022603"/>
    </source>
</evidence>
<dbReference type="InterPro" id="IPR007848">
    <property type="entry name" value="Small_mtfrase_dom"/>
</dbReference>
<dbReference type="InterPro" id="IPR050320">
    <property type="entry name" value="N5-glutamine_MTase"/>
</dbReference>
<dbReference type="NCBIfam" id="TIGR00536">
    <property type="entry name" value="hemK_fam"/>
    <property type="match status" value="1"/>
</dbReference>
<dbReference type="InterPro" id="IPR002052">
    <property type="entry name" value="DNA_methylase_N6_adenine_CS"/>
</dbReference>
<evidence type="ECO:0000259" key="7">
    <source>
        <dbReference type="Pfam" id="PF17827"/>
    </source>
</evidence>
<dbReference type="GO" id="GO:0032259">
    <property type="term" value="P:methylation"/>
    <property type="evidence" value="ECO:0007669"/>
    <property type="project" value="UniProtKB-KW"/>
</dbReference>
<dbReference type="NCBIfam" id="TIGR03534">
    <property type="entry name" value="RF_mod_PrmC"/>
    <property type="match status" value="1"/>
</dbReference>
<reference evidence="9" key="1">
    <citation type="journal article" date="2019" name="Int. J. Syst. Evol. Microbiol.">
        <title>The Global Catalogue of Microorganisms (GCM) 10K type strain sequencing project: providing services to taxonomists for standard genome sequencing and annotation.</title>
        <authorList>
            <consortium name="The Broad Institute Genomics Platform"/>
            <consortium name="The Broad Institute Genome Sequencing Center for Infectious Disease"/>
            <person name="Wu L."/>
            <person name="Ma J."/>
        </authorList>
    </citation>
    <scope>NUCLEOTIDE SEQUENCE [LARGE SCALE GENOMIC DNA]</scope>
    <source>
        <strain evidence="9">CCM 8896</strain>
    </source>
</reference>
<dbReference type="EC" id="2.1.1.297" evidence="5"/>
<dbReference type="CDD" id="cd02440">
    <property type="entry name" value="AdoMet_MTases"/>
    <property type="match status" value="1"/>
</dbReference>
<dbReference type="InterPro" id="IPR029063">
    <property type="entry name" value="SAM-dependent_MTases_sf"/>
</dbReference>
<comment type="similarity">
    <text evidence="5">Belongs to the protein N5-glutamine methyltransferase family. PrmC subfamily.</text>
</comment>
<feature type="binding site" evidence="5">
    <location>
        <position position="186"/>
    </location>
    <ligand>
        <name>S-adenosyl-L-methionine</name>
        <dbReference type="ChEBI" id="CHEBI:59789"/>
    </ligand>
</feature>
<comment type="catalytic activity">
    <reaction evidence="4 5">
        <text>L-glutaminyl-[peptide chain release factor] + S-adenosyl-L-methionine = N(5)-methyl-L-glutaminyl-[peptide chain release factor] + S-adenosyl-L-homocysteine + H(+)</text>
        <dbReference type="Rhea" id="RHEA:42896"/>
        <dbReference type="Rhea" id="RHEA-COMP:10271"/>
        <dbReference type="Rhea" id="RHEA-COMP:10272"/>
        <dbReference type="ChEBI" id="CHEBI:15378"/>
        <dbReference type="ChEBI" id="CHEBI:30011"/>
        <dbReference type="ChEBI" id="CHEBI:57856"/>
        <dbReference type="ChEBI" id="CHEBI:59789"/>
        <dbReference type="ChEBI" id="CHEBI:61891"/>
        <dbReference type="EC" id="2.1.1.297"/>
    </reaction>
</comment>
<feature type="binding site" evidence="5">
    <location>
        <begin position="186"/>
        <end position="189"/>
    </location>
    <ligand>
        <name>substrate</name>
    </ligand>
</feature>
<dbReference type="PANTHER" id="PTHR18895">
    <property type="entry name" value="HEMK METHYLTRANSFERASE"/>
    <property type="match status" value="1"/>
</dbReference>
<gene>
    <name evidence="5 8" type="primary">prmC</name>
    <name evidence="8" type="ORF">ACFQ5M_03945</name>
</gene>
<name>A0ABW4J724_9LACO</name>
<sequence length="281" mass="31555">MANLTYFKGLQAAKAQFEAAGKNFEDLMYVFLTRQHWTQTDYLVNQQQVMPSTVQTQLKADSQQLLADVPPQYIVHEAWFYNRAFYVDENVLIPQFDTETLVAWVLADYPADQPLNVLDIGTGSGILAITLKLARPNWQITATDISEAALKVAAKNAKKLDAALTFKQGDLWAAVADQKFDLILSNPPYISRSEIGVMDKSVWRYEPEIALFAAENGLAFYQRFAEAVSAHLTASGQFYLEFGYQQKQALAKLFQEGLPQVSLAFKQDLAAQDRILRGKLS</sequence>
<feature type="domain" description="Release factor glutamine methyltransferase N-terminal" evidence="7">
    <location>
        <begin position="10"/>
        <end position="75"/>
    </location>
</feature>
<dbReference type="SUPFAM" id="SSF53335">
    <property type="entry name" value="S-adenosyl-L-methionine-dependent methyltransferases"/>
    <property type="match status" value="1"/>
</dbReference>
<evidence type="ECO:0000313" key="9">
    <source>
        <dbReference type="Proteomes" id="UP001597267"/>
    </source>
</evidence>
<keyword evidence="9" id="KW-1185">Reference proteome</keyword>
<evidence type="ECO:0000259" key="6">
    <source>
        <dbReference type="Pfam" id="PF05175"/>
    </source>
</evidence>
<feature type="binding site" evidence="5">
    <location>
        <position position="144"/>
    </location>
    <ligand>
        <name>S-adenosyl-L-methionine</name>
        <dbReference type="ChEBI" id="CHEBI:59789"/>
    </ligand>
</feature>
<feature type="binding site" evidence="5">
    <location>
        <begin position="121"/>
        <end position="125"/>
    </location>
    <ligand>
        <name>S-adenosyl-L-methionine</name>
        <dbReference type="ChEBI" id="CHEBI:59789"/>
    </ligand>
</feature>
<organism evidence="8 9">
    <name type="scientific">Agrilactobacillus yilanensis</name>
    <dbReference type="NCBI Taxonomy" id="2485997"/>
    <lineage>
        <taxon>Bacteria</taxon>
        <taxon>Bacillati</taxon>
        <taxon>Bacillota</taxon>
        <taxon>Bacilli</taxon>
        <taxon>Lactobacillales</taxon>
        <taxon>Lactobacillaceae</taxon>
        <taxon>Agrilactobacillus</taxon>
    </lineage>
</organism>
<dbReference type="Pfam" id="PF17827">
    <property type="entry name" value="PrmC_N"/>
    <property type="match status" value="1"/>
</dbReference>
<dbReference type="EMBL" id="JBHTOP010000006">
    <property type="protein sequence ID" value="MFD1671240.1"/>
    <property type="molecule type" value="Genomic_DNA"/>
</dbReference>
<comment type="function">
    <text evidence="5">Methylates the class 1 translation termination release factors RF1/PrfA and RF2/PrfB on the glutamine residue of the universally conserved GGQ motif.</text>
</comment>
<dbReference type="Gene3D" id="3.40.50.150">
    <property type="entry name" value="Vaccinia Virus protein VP39"/>
    <property type="match status" value="1"/>
</dbReference>
<keyword evidence="1 5" id="KW-0489">Methyltransferase</keyword>
<evidence type="ECO:0000313" key="8">
    <source>
        <dbReference type="EMBL" id="MFD1671240.1"/>
    </source>
</evidence>
<dbReference type="InterPro" id="IPR004556">
    <property type="entry name" value="HemK-like"/>
</dbReference>
<dbReference type="PROSITE" id="PS00092">
    <property type="entry name" value="N6_MTASE"/>
    <property type="match status" value="1"/>
</dbReference>
<dbReference type="HAMAP" id="MF_02126">
    <property type="entry name" value="RF_methyltr_PrmC"/>
    <property type="match status" value="1"/>
</dbReference>
<protein>
    <recommendedName>
        <fullName evidence="5">Release factor glutamine methyltransferase</fullName>
        <shortName evidence="5">RF MTase</shortName>
        <ecNumber evidence="5">2.1.1.297</ecNumber>
    </recommendedName>
    <alternativeName>
        <fullName evidence="5">N5-glutamine methyltransferase PrmC</fullName>
    </alternativeName>
    <alternativeName>
        <fullName evidence="5">Protein-(glutamine-N5) MTase PrmC</fullName>
    </alternativeName>
    <alternativeName>
        <fullName evidence="5">Protein-glutamine N-methyltransferase PrmC</fullName>
    </alternativeName>
</protein>
<accession>A0ABW4J724</accession>
<proteinExistence type="inferred from homology"/>
<evidence type="ECO:0000256" key="5">
    <source>
        <dbReference type="HAMAP-Rule" id="MF_02126"/>
    </source>
</evidence>
<dbReference type="InterPro" id="IPR019874">
    <property type="entry name" value="RF_methyltr_PrmC"/>
</dbReference>
<keyword evidence="3 5" id="KW-0949">S-adenosyl-L-methionine</keyword>
<evidence type="ECO:0000256" key="3">
    <source>
        <dbReference type="ARBA" id="ARBA00022691"/>
    </source>
</evidence>
<keyword evidence="2 5" id="KW-0808">Transferase</keyword>
<dbReference type="Pfam" id="PF05175">
    <property type="entry name" value="MTS"/>
    <property type="match status" value="1"/>
</dbReference>
<feature type="domain" description="Methyltransferase small" evidence="6">
    <location>
        <begin position="113"/>
        <end position="193"/>
    </location>
</feature>
<evidence type="ECO:0000256" key="2">
    <source>
        <dbReference type="ARBA" id="ARBA00022679"/>
    </source>
</evidence>
<dbReference type="GO" id="GO:0102559">
    <property type="term" value="F:peptide chain release factor N(5)-glutamine methyltransferase activity"/>
    <property type="evidence" value="ECO:0007669"/>
    <property type="project" value="UniProtKB-EC"/>
</dbReference>
<dbReference type="Gene3D" id="1.10.8.10">
    <property type="entry name" value="DNA helicase RuvA subunit, C-terminal domain"/>
    <property type="match status" value="1"/>
</dbReference>
<comment type="caution">
    <text evidence="8">The sequence shown here is derived from an EMBL/GenBank/DDBJ whole genome shotgun (WGS) entry which is preliminary data.</text>
</comment>
<dbReference type="Proteomes" id="UP001597267">
    <property type="component" value="Unassembled WGS sequence"/>
</dbReference>
<evidence type="ECO:0000256" key="4">
    <source>
        <dbReference type="ARBA" id="ARBA00048391"/>
    </source>
</evidence>
<comment type="caution">
    <text evidence="5">Lacks conserved residue(s) required for the propagation of feature annotation.</text>
</comment>